<name>A0A6J4Q824_9ACTN</name>
<dbReference type="AlphaFoldDB" id="A0A6J4Q824"/>
<reference evidence="1" key="1">
    <citation type="submission" date="2020-02" db="EMBL/GenBank/DDBJ databases">
        <authorList>
            <person name="Meier V. D."/>
        </authorList>
    </citation>
    <scope>NUCLEOTIDE SEQUENCE</scope>
    <source>
        <strain evidence="1">AVDCRST_MAG37</strain>
    </source>
</reference>
<sequence>MSIFPTWRWRSEASTLYERFKDAKMTDETKPSNAVLEKRLSVYEAGLSAAALRRGYKAVVAEYCVEVLTEEDQRAGLEHLRTVYGASSSAPTFWPVSGKPYLLVLRNRIRAWPGQVPLLRPRAWVGRLRLVLLGSLYQEPRVEGGLL</sequence>
<gene>
    <name evidence="1" type="ORF">AVDCRST_MAG37-980</name>
</gene>
<proteinExistence type="predicted"/>
<evidence type="ECO:0000313" key="1">
    <source>
        <dbReference type="EMBL" id="CAA9436176.1"/>
    </source>
</evidence>
<dbReference type="EMBL" id="CADCVD010000038">
    <property type="protein sequence ID" value="CAA9436176.1"/>
    <property type="molecule type" value="Genomic_DNA"/>
</dbReference>
<organism evidence="1">
    <name type="scientific">uncultured Rubrobacteraceae bacterium</name>
    <dbReference type="NCBI Taxonomy" id="349277"/>
    <lineage>
        <taxon>Bacteria</taxon>
        <taxon>Bacillati</taxon>
        <taxon>Actinomycetota</taxon>
        <taxon>Rubrobacteria</taxon>
        <taxon>Rubrobacterales</taxon>
        <taxon>Rubrobacteraceae</taxon>
        <taxon>environmental samples</taxon>
    </lineage>
</organism>
<protein>
    <submittedName>
        <fullName evidence="1">Uncharacterized protein</fullName>
    </submittedName>
</protein>
<accession>A0A6J4Q824</accession>